<dbReference type="Gene3D" id="1.10.10.1600">
    <property type="entry name" value="Bacterial DNA polymerase III alpha subunit, thumb domain"/>
    <property type="match status" value="1"/>
</dbReference>
<dbReference type="CDD" id="cd07431">
    <property type="entry name" value="PHP_PolIIIA"/>
    <property type="match status" value="1"/>
</dbReference>
<sequence>MPGFTHLRTVSGFSLRYGASHPERLAERASGRGMDALALTDRDTLAGAVRFAKACAGAGIRPLFGVELAVEVPALVSGAAPGAGRQARRRAPVRGGAFVDESTPRATFLAREGASGWAELCRIVSAAHAGGGPGGGRTETPPLLPWAECAAEGLTVLLGPASDVGRALAAGRPDRAARLLGPWRERYGDALRLEAVWHGREGTGPGSLRLAARTVGFAAEQRVRPVLSNAVRYADPGMGPVADVLDAARRLVPVDPRGELDSGEAWLKGADAMLGVAERVVEAAGYRRDTAYRLLEQTRATAAECLVDPEDDLGLGTVHFPEPRLVGAGRRTAQRALASRAAAGMVRHGYGARHAYWERMHRELDVIAHHGVASYFLTVAQVVDDVRKMGIRVAARGSGAGSLVNHLLDIAHADPVEHGLLMERFLSRRRVVLPDIDIDVESARRLEVYRAIIARFGTERVATVAMPETYRVRHAVRDVGAALSLDPADIDRIAKSFPHIRARDARAALEELPELRQLAGEFQREGAKYGRLWELVEALDALPRGVAMHPCGVLLSDASLLRRTPVMPTSGEGFPMSQFDKDDVEDLGLLKLDVLGVRMQSAMAHAVAEVARATGERVDLDALDFERGAGDPATYELIRSTETLGCFQIESPGQRDLVGRLQPATFHDLVVDISLFRPGPVAADMVRPFIAARHGRAPIRYPHEDLAEPLRETYGVVVFHEQIIDIVHLMTGCGRDEADRVRRGLSDPESQGRIRVWFAQHAAAKGYDAETIGRTWEIVEAFGSYGFCKAHAVAFAVPTYQSAWLKTHHPAAFYAGLLTHDPGMYPKRLLLADARRRGVPILPLDVNRSAVAHRIELVSESRGSGTGSGSGEVKVWGVRLALSDVHGISEAEAARIVDGQPYASLLDFWERARPSRPLAGRLAQVGALDAFGANRRDLQLHLTELQRSGRGAGGGQLPLAGGRRTASAGLPDLSSAERLSAELGVLSMDVSRNLMDDHRAFLDELGVVSARRLREARHGETVLVAGAKAATQTPPIRSGKRVVFTTLDDGTGLVDLAFFDDSHDACAHTVFHSWLLLVRGVVQRRGPRSLSVVGAAAWNLAELVELRREGGLDAVAPRLAEPEPLDTGGVPGSGDSDGGRRGDPGRRIRMPTGYEMHPWADLRPAGEEPSQGPSQVRKLWHQSPGSAG</sequence>
<dbReference type="AlphaFoldDB" id="A0A5P8K0E2"/>
<dbReference type="GO" id="GO:0006260">
    <property type="term" value="P:DNA replication"/>
    <property type="evidence" value="ECO:0007669"/>
    <property type="project" value="UniProtKB-KW"/>
</dbReference>
<proteinExistence type="inferred from homology"/>
<keyword evidence="8" id="KW-0808">Transferase</keyword>
<dbReference type="Pfam" id="PF01336">
    <property type="entry name" value="tRNA_anti-codon"/>
    <property type="match status" value="1"/>
</dbReference>
<comment type="subcellular location">
    <subcellularLocation>
        <location evidence="1">Cytoplasm</location>
    </subcellularLocation>
</comment>
<evidence type="ECO:0000256" key="10">
    <source>
        <dbReference type="ARBA" id="ARBA00022705"/>
    </source>
</evidence>
<keyword evidence="11" id="KW-0227">DNA damage</keyword>
<comment type="similarity">
    <text evidence="2">Belongs to the DNA polymerase type-C family. DnaE2 subfamily.</text>
</comment>
<evidence type="ECO:0000256" key="5">
    <source>
        <dbReference type="ARBA" id="ARBA00017273"/>
    </source>
</evidence>
<dbReference type="InterPro" id="IPR004805">
    <property type="entry name" value="DnaE2/DnaE/PolC"/>
</dbReference>
<dbReference type="GO" id="GO:0006281">
    <property type="term" value="P:DNA repair"/>
    <property type="evidence" value="ECO:0007669"/>
    <property type="project" value="UniProtKB-KW"/>
</dbReference>
<protein>
    <recommendedName>
        <fullName evidence="6">DNA polymerase III subunit alpha</fullName>
        <ecNumber evidence="4">2.7.7.7</ecNumber>
    </recommendedName>
    <alternativeName>
        <fullName evidence="5">Error-prone DNA polymerase</fullName>
    </alternativeName>
</protein>
<dbReference type="EC" id="2.7.7.7" evidence="4"/>
<keyword evidence="12" id="KW-0239">DNA-directed DNA polymerase</keyword>
<keyword evidence="13" id="KW-0234">DNA repair</keyword>
<evidence type="ECO:0000256" key="14">
    <source>
        <dbReference type="ARBA" id="ARBA00049244"/>
    </source>
</evidence>
<keyword evidence="10" id="KW-0235">DNA replication</keyword>
<dbReference type="InterPro" id="IPR016195">
    <property type="entry name" value="Pol/histidinol_Pase-like"/>
</dbReference>
<dbReference type="PANTHER" id="PTHR32294">
    <property type="entry name" value="DNA POLYMERASE III SUBUNIT ALPHA"/>
    <property type="match status" value="1"/>
</dbReference>
<dbReference type="GO" id="GO:0008408">
    <property type="term" value="F:3'-5' exonuclease activity"/>
    <property type="evidence" value="ECO:0007669"/>
    <property type="project" value="InterPro"/>
</dbReference>
<evidence type="ECO:0000256" key="7">
    <source>
        <dbReference type="ARBA" id="ARBA00022490"/>
    </source>
</evidence>
<evidence type="ECO:0000256" key="6">
    <source>
        <dbReference type="ARBA" id="ARBA00019114"/>
    </source>
</evidence>
<dbReference type="InterPro" id="IPR011708">
    <property type="entry name" value="DNA_pol3_alpha_NTPase_dom"/>
</dbReference>
<accession>A0A5P8K0E2</accession>
<keyword evidence="9" id="KW-0548">Nucleotidyltransferase</keyword>
<organism evidence="17 18">
    <name type="scientific">Streptomyces phaeolivaceus</name>
    <dbReference type="NCBI Taxonomy" id="2653200"/>
    <lineage>
        <taxon>Bacteria</taxon>
        <taxon>Bacillati</taxon>
        <taxon>Actinomycetota</taxon>
        <taxon>Actinomycetes</taxon>
        <taxon>Kitasatosporales</taxon>
        <taxon>Streptomycetaceae</taxon>
        <taxon>Streptomyces</taxon>
    </lineage>
</organism>
<gene>
    <name evidence="17" type="ORF">F9278_08480</name>
</gene>
<name>A0A5P8K0E2_9ACTN</name>
<evidence type="ECO:0000256" key="2">
    <source>
        <dbReference type="ARBA" id="ARBA00007391"/>
    </source>
</evidence>
<keyword evidence="18" id="KW-1185">Reference proteome</keyword>
<evidence type="ECO:0000256" key="12">
    <source>
        <dbReference type="ARBA" id="ARBA00022932"/>
    </source>
</evidence>
<dbReference type="CDD" id="cd04485">
    <property type="entry name" value="DnaE_OBF"/>
    <property type="match status" value="1"/>
</dbReference>
<dbReference type="Pfam" id="PF07733">
    <property type="entry name" value="DNA_pol3_alpha"/>
    <property type="match status" value="1"/>
</dbReference>
<keyword evidence="7" id="KW-0963">Cytoplasm</keyword>
<feature type="domain" description="Polymerase/histidinol phosphatase N-terminal" evidence="16">
    <location>
        <begin position="5"/>
        <end position="72"/>
    </location>
</feature>
<evidence type="ECO:0000313" key="17">
    <source>
        <dbReference type="EMBL" id="QFQ96232.1"/>
    </source>
</evidence>
<evidence type="ECO:0000259" key="16">
    <source>
        <dbReference type="SMART" id="SM00481"/>
    </source>
</evidence>
<evidence type="ECO:0000256" key="4">
    <source>
        <dbReference type="ARBA" id="ARBA00012417"/>
    </source>
</evidence>
<dbReference type="GO" id="GO:0003676">
    <property type="term" value="F:nucleic acid binding"/>
    <property type="evidence" value="ECO:0007669"/>
    <property type="project" value="InterPro"/>
</dbReference>
<evidence type="ECO:0000256" key="15">
    <source>
        <dbReference type="SAM" id="MobiDB-lite"/>
    </source>
</evidence>
<evidence type="ECO:0000256" key="3">
    <source>
        <dbReference type="ARBA" id="ARBA00009496"/>
    </source>
</evidence>
<comment type="similarity">
    <text evidence="3">Belongs to the DNA polymerase type-C family. DnaE subfamily.</text>
</comment>
<dbReference type="RefSeq" id="WP_152167744.1">
    <property type="nucleotide sequence ID" value="NZ_CP045096.1"/>
</dbReference>
<feature type="region of interest" description="Disordered" evidence="15">
    <location>
        <begin position="1117"/>
        <end position="1188"/>
    </location>
</feature>
<evidence type="ECO:0000256" key="1">
    <source>
        <dbReference type="ARBA" id="ARBA00004496"/>
    </source>
</evidence>
<dbReference type="Pfam" id="PF17657">
    <property type="entry name" value="DNA_pol3_finger"/>
    <property type="match status" value="1"/>
</dbReference>
<evidence type="ECO:0000313" key="18">
    <source>
        <dbReference type="Proteomes" id="UP000327294"/>
    </source>
</evidence>
<dbReference type="InterPro" id="IPR029460">
    <property type="entry name" value="DNAPol_HHH"/>
</dbReference>
<feature type="region of interest" description="Disordered" evidence="15">
    <location>
        <begin position="947"/>
        <end position="966"/>
    </location>
</feature>
<feature type="compositionally biased region" description="Basic and acidic residues" evidence="15">
    <location>
        <begin position="1137"/>
        <end position="1146"/>
    </location>
</feature>
<dbReference type="InterPro" id="IPR040982">
    <property type="entry name" value="DNA_pol3_finger"/>
</dbReference>
<dbReference type="Proteomes" id="UP000327294">
    <property type="component" value="Chromosome"/>
</dbReference>
<evidence type="ECO:0000256" key="11">
    <source>
        <dbReference type="ARBA" id="ARBA00022763"/>
    </source>
</evidence>
<dbReference type="SMART" id="SM00481">
    <property type="entry name" value="POLIIIAc"/>
    <property type="match status" value="1"/>
</dbReference>
<dbReference type="PANTHER" id="PTHR32294:SF4">
    <property type="entry name" value="ERROR-PRONE DNA POLYMERASE"/>
    <property type="match status" value="1"/>
</dbReference>
<comment type="catalytic activity">
    <reaction evidence="14">
        <text>DNA(n) + a 2'-deoxyribonucleoside 5'-triphosphate = DNA(n+1) + diphosphate</text>
        <dbReference type="Rhea" id="RHEA:22508"/>
        <dbReference type="Rhea" id="RHEA-COMP:17339"/>
        <dbReference type="Rhea" id="RHEA-COMP:17340"/>
        <dbReference type="ChEBI" id="CHEBI:33019"/>
        <dbReference type="ChEBI" id="CHEBI:61560"/>
        <dbReference type="ChEBI" id="CHEBI:173112"/>
        <dbReference type="EC" id="2.7.7.7"/>
    </reaction>
</comment>
<dbReference type="Pfam" id="PF02811">
    <property type="entry name" value="PHP"/>
    <property type="match status" value="1"/>
</dbReference>
<dbReference type="GO" id="GO:0005737">
    <property type="term" value="C:cytoplasm"/>
    <property type="evidence" value="ECO:0007669"/>
    <property type="project" value="UniProtKB-SubCell"/>
</dbReference>
<dbReference type="NCBIfam" id="TIGR00594">
    <property type="entry name" value="polc"/>
    <property type="match status" value="1"/>
</dbReference>
<dbReference type="InterPro" id="IPR004013">
    <property type="entry name" value="PHP_dom"/>
</dbReference>
<dbReference type="Gene3D" id="3.20.20.140">
    <property type="entry name" value="Metal-dependent hydrolases"/>
    <property type="match status" value="1"/>
</dbReference>
<dbReference type="GO" id="GO:0003887">
    <property type="term" value="F:DNA-directed DNA polymerase activity"/>
    <property type="evidence" value="ECO:0007669"/>
    <property type="project" value="UniProtKB-KW"/>
</dbReference>
<dbReference type="SUPFAM" id="SSF89550">
    <property type="entry name" value="PHP domain-like"/>
    <property type="match status" value="1"/>
</dbReference>
<evidence type="ECO:0000256" key="9">
    <source>
        <dbReference type="ARBA" id="ARBA00022695"/>
    </source>
</evidence>
<evidence type="ECO:0000256" key="8">
    <source>
        <dbReference type="ARBA" id="ARBA00022679"/>
    </source>
</evidence>
<dbReference type="InterPro" id="IPR004365">
    <property type="entry name" value="NA-bd_OB_tRNA"/>
</dbReference>
<evidence type="ECO:0000256" key="13">
    <source>
        <dbReference type="ARBA" id="ARBA00023204"/>
    </source>
</evidence>
<dbReference type="InterPro" id="IPR003141">
    <property type="entry name" value="Pol/His_phosphatase_N"/>
</dbReference>
<reference evidence="17 18" key="1">
    <citation type="submission" date="2019-10" db="EMBL/GenBank/DDBJ databases">
        <title>Streptomyces sp. strain GY16 isolated from leaves of Broussonetia papyrifera.</title>
        <authorList>
            <person name="Mo P."/>
        </authorList>
    </citation>
    <scope>NUCLEOTIDE SEQUENCE [LARGE SCALE GENOMIC DNA]</scope>
    <source>
        <strain evidence="17 18">GY16</strain>
    </source>
</reference>
<dbReference type="KEGG" id="sphv:F9278_08480"/>
<dbReference type="InterPro" id="IPR041931">
    <property type="entry name" value="DNA_pol3_alpha_thumb_dom"/>
</dbReference>
<dbReference type="Pfam" id="PF14579">
    <property type="entry name" value="HHH_6"/>
    <property type="match status" value="1"/>
</dbReference>
<dbReference type="EMBL" id="CP045096">
    <property type="protein sequence ID" value="QFQ96232.1"/>
    <property type="molecule type" value="Genomic_DNA"/>
</dbReference>